<dbReference type="Proteomes" id="UP001291623">
    <property type="component" value="Unassembled WGS sequence"/>
</dbReference>
<organism evidence="1 2">
    <name type="scientific">Anisodus tanguticus</name>
    <dbReference type="NCBI Taxonomy" id="243964"/>
    <lineage>
        <taxon>Eukaryota</taxon>
        <taxon>Viridiplantae</taxon>
        <taxon>Streptophyta</taxon>
        <taxon>Embryophyta</taxon>
        <taxon>Tracheophyta</taxon>
        <taxon>Spermatophyta</taxon>
        <taxon>Magnoliopsida</taxon>
        <taxon>eudicotyledons</taxon>
        <taxon>Gunneridae</taxon>
        <taxon>Pentapetalae</taxon>
        <taxon>asterids</taxon>
        <taxon>lamiids</taxon>
        <taxon>Solanales</taxon>
        <taxon>Solanaceae</taxon>
        <taxon>Solanoideae</taxon>
        <taxon>Hyoscyameae</taxon>
        <taxon>Anisodus</taxon>
    </lineage>
</organism>
<name>A0AAE1UWL8_9SOLA</name>
<proteinExistence type="predicted"/>
<comment type="caution">
    <text evidence="1">The sequence shown here is derived from an EMBL/GenBank/DDBJ whole genome shotgun (WGS) entry which is preliminary data.</text>
</comment>
<protein>
    <recommendedName>
        <fullName evidence="3">HMA domain-containing protein</fullName>
    </recommendedName>
</protein>
<sequence>MKIKVVLSVSVNGCQSRPSMKKCILGCLKPIVPCLFQEATCKYKVMKIAATLPGVEKLSIEAEKNLLTVIGEGIDTVELVNVLRKKVGFANIVNQGPETEDSKKKEETTQPVISVPGFYCNNNRVLPMVEMWEVRDPYYYNNSCYPFW</sequence>
<dbReference type="AlphaFoldDB" id="A0AAE1UWL8"/>
<reference evidence="1" key="1">
    <citation type="submission" date="2023-12" db="EMBL/GenBank/DDBJ databases">
        <title>Genome assembly of Anisodus tanguticus.</title>
        <authorList>
            <person name="Wang Y.-J."/>
        </authorList>
    </citation>
    <scope>NUCLEOTIDE SEQUENCE</scope>
    <source>
        <strain evidence="1">KB-2021</strain>
        <tissue evidence="1">Leaf</tissue>
    </source>
</reference>
<evidence type="ECO:0008006" key="3">
    <source>
        <dbReference type="Google" id="ProtNLM"/>
    </source>
</evidence>
<dbReference type="PANTHER" id="PTHR46371">
    <property type="entry name" value="OS04G0464100 PROTEIN"/>
    <property type="match status" value="1"/>
</dbReference>
<dbReference type="InterPro" id="IPR044296">
    <property type="entry name" value="HIPP46"/>
</dbReference>
<dbReference type="Gene3D" id="3.30.70.100">
    <property type="match status" value="1"/>
</dbReference>
<accession>A0AAE1UWL8</accession>
<dbReference type="EMBL" id="JAVYJV010000021">
    <property type="protein sequence ID" value="KAK4342206.1"/>
    <property type="molecule type" value="Genomic_DNA"/>
</dbReference>
<keyword evidence="2" id="KW-1185">Reference proteome</keyword>
<evidence type="ECO:0000313" key="2">
    <source>
        <dbReference type="Proteomes" id="UP001291623"/>
    </source>
</evidence>
<gene>
    <name evidence="1" type="ORF">RND71_038022</name>
</gene>
<evidence type="ECO:0000313" key="1">
    <source>
        <dbReference type="EMBL" id="KAK4342206.1"/>
    </source>
</evidence>